<evidence type="ECO:0000313" key="1">
    <source>
        <dbReference type="EMBL" id="MDT2731628.1"/>
    </source>
</evidence>
<evidence type="ECO:0000313" key="2">
    <source>
        <dbReference type="Proteomes" id="UP001180515"/>
    </source>
</evidence>
<comment type="caution">
    <text evidence="1">The sequence shown here is derived from an EMBL/GenBank/DDBJ whole genome shotgun (WGS) entry which is preliminary data.</text>
</comment>
<dbReference type="RefSeq" id="WP_004235189.1">
    <property type="nucleotide sequence ID" value="NZ_BAWT01000023.1"/>
</dbReference>
<dbReference type="EMBL" id="JARQAG010000005">
    <property type="protein sequence ID" value="MDT2731628.1"/>
    <property type="molecule type" value="Genomic_DNA"/>
</dbReference>
<gene>
    <name evidence="1" type="ORF">P7G31_05135</name>
</gene>
<name>A0A0E2UDY3_9STRE</name>
<accession>A0A0E2UDY3</accession>
<dbReference type="Proteomes" id="UP001180515">
    <property type="component" value="Unassembled WGS sequence"/>
</dbReference>
<organism evidence="1 2">
    <name type="scientific">Streptococcus parauberis</name>
    <dbReference type="NCBI Taxonomy" id="1348"/>
    <lineage>
        <taxon>Bacteria</taxon>
        <taxon>Bacillati</taxon>
        <taxon>Bacillota</taxon>
        <taxon>Bacilli</taxon>
        <taxon>Lactobacillales</taxon>
        <taxon>Streptococcaceae</taxon>
        <taxon>Streptococcus</taxon>
    </lineage>
</organism>
<dbReference type="AlphaFoldDB" id="A0A0E2UDY3"/>
<sequence length="92" mass="10767">MLKEFFEKNDEMLDLYTNAITKAHGNNHPEVFEVRRSYKAIQAKMQQNQLDLAPEFGEIRLLTNNYTIPNDACPTLTKTYQVLEKFDILSQK</sequence>
<proteinExistence type="predicted"/>
<reference evidence="1" key="1">
    <citation type="submission" date="2023-03" db="EMBL/GenBank/DDBJ databases">
        <authorList>
            <person name="Shen W."/>
            <person name="Cai J."/>
        </authorList>
    </citation>
    <scope>NUCLEOTIDE SEQUENCE</scope>
    <source>
        <strain evidence="1">P82-2</strain>
    </source>
</reference>
<protein>
    <submittedName>
        <fullName evidence="1">Iron-sulfur cluster repair di-iron protein, ric</fullName>
    </submittedName>
</protein>